<protein>
    <submittedName>
        <fullName evidence="1">Uncharacterized protein</fullName>
    </submittedName>
</protein>
<name>A0A2L1IWV8_9CAUD</name>
<evidence type="ECO:0000313" key="1">
    <source>
        <dbReference type="EMBL" id="AVD99671.1"/>
    </source>
</evidence>
<keyword evidence="2" id="KW-1185">Reference proteome</keyword>
<evidence type="ECO:0000313" key="2">
    <source>
        <dbReference type="Proteomes" id="UP000240246"/>
    </source>
</evidence>
<accession>A0A2L1IWV8</accession>
<gene>
    <name evidence="1" type="ORF">SEA_CUKE_53</name>
</gene>
<proteinExistence type="predicted"/>
<dbReference type="Proteomes" id="UP000240246">
    <property type="component" value="Segment"/>
</dbReference>
<reference evidence="2" key="1">
    <citation type="submission" date="2018-01" db="EMBL/GenBank/DDBJ databases">
        <authorList>
            <person name="Gaut B.S."/>
            <person name="Morton B.R."/>
            <person name="Clegg M.T."/>
            <person name="Duvall M.R."/>
        </authorList>
    </citation>
    <scope>NUCLEOTIDE SEQUENCE [LARGE SCALE GENOMIC DNA]</scope>
</reference>
<dbReference type="EMBL" id="MG757156">
    <property type="protein sequence ID" value="AVD99671.1"/>
    <property type="molecule type" value="Genomic_DNA"/>
</dbReference>
<sequence length="60" mass="6876">MRSCSEHGDNSNVCDCFPKPATVHSLSDVYFEMACELEKQSRFQLAKLYLARALSKIRYS</sequence>
<organism evidence="1 2">
    <name type="scientific">Mycobacterium phage Cuke</name>
    <dbReference type="NCBI Taxonomy" id="2079417"/>
    <lineage>
        <taxon>Viruses</taxon>
        <taxon>Duplodnaviria</taxon>
        <taxon>Heunggongvirae</taxon>
        <taxon>Uroviricota</taxon>
        <taxon>Caudoviricetes</taxon>
        <taxon>Cukevirus</taxon>
        <taxon>Cukevirus cuke</taxon>
    </lineage>
</organism>